<keyword evidence="2 9" id="KW-0813">Transport</keyword>
<organism evidence="11 12">
    <name type="scientific">Potamilus streckersoni</name>
    <dbReference type="NCBI Taxonomy" id="2493646"/>
    <lineage>
        <taxon>Eukaryota</taxon>
        <taxon>Metazoa</taxon>
        <taxon>Spiralia</taxon>
        <taxon>Lophotrochozoa</taxon>
        <taxon>Mollusca</taxon>
        <taxon>Bivalvia</taxon>
        <taxon>Autobranchia</taxon>
        <taxon>Heteroconchia</taxon>
        <taxon>Palaeoheterodonta</taxon>
        <taxon>Unionida</taxon>
        <taxon>Unionoidea</taxon>
        <taxon>Unionidae</taxon>
        <taxon>Ambleminae</taxon>
        <taxon>Lampsilini</taxon>
        <taxon>Potamilus</taxon>
    </lineage>
</organism>
<dbReference type="Proteomes" id="UP001195483">
    <property type="component" value="Unassembled WGS sequence"/>
</dbReference>
<comment type="subunit">
    <text evidence="9">F-type ATPases have 2 components, CF(1) - the catalytic core - and CF(0) - the membrane proton channel. CF(1) and CF(0) have multiple subunits.</text>
</comment>
<evidence type="ECO:0000256" key="7">
    <source>
        <dbReference type="ARBA" id="ARBA00023128"/>
    </source>
</evidence>
<feature type="region of interest" description="Disordered" evidence="10">
    <location>
        <begin position="36"/>
        <end position="55"/>
    </location>
</feature>
<keyword evidence="6 9" id="KW-0406">Ion transport</keyword>
<reference evidence="11" key="2">
    <citation type="journal article" date="2021" name="Genome Biol. Evol.">
        <title>Developing a high-quality reference genome for a parasitic bivalve with doubly uniparental inheritance (Bivalvia: Unionida).</title>
        <authorList>
            <person name="Smith C.H."/>
        </authorList>
    </citation>
    <scope>NUCLEOTIDE SEQUENCE</scope>
    <source>
        <strain evidence="11">CHS0354</strain>
        <tissue evidence="11">Mantle</tissue>
    </source>
</reference>
<keyword evidence="5 9" id="KW-0999">Mitochondrion inner membrane</keyword>
<evidence type="ECO:0000256" key="8">
    <source>
        <dbReference type="ARBA" id="ARBA00023136"/>
    </source>
</evidence>
<proteinExistence type="inferred from homology"/>
<dbReference type="Gene3D" id="1.20.5.2210">
    <property type="match status" value="1"/>
</dbReference>
<evidence type="ECO:0000256" key="6">
    <source>
        <dbReference type="ARBA" id="ARBA00023065"/>
    </source>
</evidence>
<dbReference type="EMBL" id="JAEAOA010000114">
    <property type="protein sequence ID" value="KAK3580508.1"/>
    <property type="molecule type" value="Genomic_DNA"/>
</dbReference>
<evidence type="ECO:0000313" key="11">
    <source>
        <dbReference type="EMBL" id="KAK3580508.1"/>
    </source>
</evidence>
<keyword evidence="4 9" id="KW-0375">Hydrogen ion transport</keyword>
<evidence type="ECO:0000256" key="2">
    <source>
        <dbReference type="ARBA" id="ARBA00022448"/>
    </source>
</evidence>
<dbReference type="GO" id="GO:0046933">
    <property type="term" value="F:proton-transporting ATP synthase activity, rotational mechanism"/>
    <property type="evidence" value="ECO:0007669"/>
    <property type="project" value="TreeGrafter"/>
</dbReference>
<protein>
    <recommendedName>
        <fullName evidence="9">ATP synthase subunit b</fullName>
    </recommendedName>
</protein>
<evidence type="ECO:0000256" key="1">
    <source>
        <dbReference type="ARBA" id="ARBA00007479"/>
    </source>
</evidence>
<comment type="function">
    <text evidence="9">Subunit b, of the mitochondrial membrane ATP synthase complex (F(1)F(0) ATP synthase or Complex V) that produces ATP from ADP in the presence of a proton gradient across the membrane which is generated by electron transport complexes of the respiratory chain. ATP synthase complex consist of a soluble F(1) head domain - the catalytic core - and a membrane F(1) domain - the membrane proton channel. These two domains are linked by a central stalk rotating inside the F(1) region and a stationary peripheral stalk. During catalysis, ATP synthesis in the catalytic domain of F(1) is coupled via a rotary mechanism of the central stalk subunits to proton translocation. In vivo, can only synthesize ATP although its ATP hydrolase activity can be activated artificially in vitro. Part of the complex F(0) domain. Part of the complex F(0) domain and the peripheric stalk, which acts as a stator to hold the catalytic alpha(3)beta(3) subcomplex and subunit a/ATP6 static relative to the rotary elements.</text>
</comment>
<dbReference type="PANTHER" id="PTHR12733:SF3">
    <property type="entry name" value="ATP SYNTHASE F(0) COMPLEX SUBUNIT B1, MITOCHONDRIAL"/>
    <property type="match status" value="1"/>
</dbReference>
<dbReference type="SUPFAM" id="SSF161060">
    <property type="entry name" value="ATP synthase B chain-like"/>
    <property type="match status" value="1"/>
</dbReference>
<accession>A0AAE0RVM9</accession>
<evidence type="ECO:0000313" key="12">
    <source>
        <dbReference type="Proteomes" id="UP001195483"/>
    </source>
</evidence>
<comment type="subcellular location">
    <subcellularLocation>
        <location evidence="9">Mitochondrion</location>
    </subcellularLocation>
    <subcellularLocation>
        <location evidence="9">Mitochondrion inner membrane</location>
    </subcellularLocation>
</comment>
<keyword evidence="12" id="KW-1185">Reference proteome</keyword>
<dbReference type="InterPro" id="IPR008688">
    <property type="entry name" value="ATP_synth_Bsub_B/MI25"/>
</dbReference>
<dbReference type="GO" id="GO:0045259">
    <property type="term" value="C:proton-transporting ATP synthase complex"/>
    <property type="evidence" value="ECO:0007669"/>
    <property type="project" value="UniProtKB-KW"/>
</dbReference>
<reference evidence="11" key="3">
    <citation type="submission" date="2023-05" db="EMBL/GenBank/DDBJ databases">
        <authorList>
            <person name="Smith C.H."/>
        </authorList>
    </citation>
    <scope>NUCLEOTIDE SEQUENCE</scope>
    <source>
        <strain evidence="11">CHS0354</strain>
        <tissue evidence="11">Mantle</tissue>
    </source>
</reference>
<dbReference type="GO" id="GO:0005743">
    <property type="term" value="C:mitochondrial inner membrane"/>
    <property type="evidence" value="ECO:0007669"/>
    <property type="project" value="UniProtKB-SubCell"/>
</dbReference>
<dbReference type="InterPro" id="IPR013837">
    <property type="entry name" value="ATP_synth_F0_suB"/>
</dbReference>
<name>A0AAE0RVM9_9BIVA</name>
<gene>
    <name evidence="11" type="ORF">CHS0354_001107</name>
</gene>
<evidence type="ECO:0000256" key="9">
    <source>
        <dbReference type="RuleBase" id="RU368017"/>
    </source>
</evidence>
<dbReference type="Pfam" id="PF05405">
    <property type="entry name" value="Mt_ATP-synt_B"/>
    <property type="match status" value="1"/>
</dbReference>
<comment type="caution">
    <text evidence="11">The sequence shown here is derived from an EMBL/GenBank/DDBJ whole genome shotgun (WGS) entry which is preliminary data.</text>
</comment>
<evidence type="ECO:0000256" key="10">
    <source>
        <dbReference type="SAM" id="MobiDB-lite"/>
    </source>
</evidence>
<dbReference type="PANTHER" id="PTHR12733">
    <property type="entry name" value="MITOCHONDRIAL ATP SYNTHASE B CHAIN"/>
    <property type="match status" value="1"/>
</dbReference>
<evidence type="ECO:0000256" key="4">
    <source>
        <dbReference type="ARBA" id="ARBA00022781"/>
    </source>
</evidence>
<sequence length="289" mass="33702">MLSALAPRFGSLRGLLRFYQPQKVVSVAAASTKTAAQSKHDVSSQASTDPDDNLPQHERWAQINKVFYGPERDMVNYPPPKQCEEAGKVRLGFIPDELFQWLYPKTGVTGPYIFIWGGVAYLLSKEIVVLDHTFSHAIGFVLAVWYLKWKLAPWMSKYFAGRQKRIEERLYLNPIKRGKKGYEVTIQQLEKEIWRQDGQKYLYEAKRENVALQLEAEYRRRLETIYEEVRQRLNYQLEMENAKRRHEQEHMVNWIVSNVVKNITPQQEKESIASCIKNLKQLASVQPAV</sequence>
<comment type="similarity">
    <text evidence="1 9">Belongs to the eukaryotic ATPase B chain family.</text>
</comment>
<keyword evidence="8 9" id="KW-0472">Membrane</keyword>
<dbReference type="AlphaFoldDB" id="A0AAE0RVM9"/>
<reference evidence="11" key="1">
    <citation type="journal article" date="2021" name="Genome Biol. Evol.">
        <title>A High-Quality Reference Genome for a Parasitic Bivalve with Doubly Uniparental Inheritance (Bivalvia: Unionida).</title>
        <authorList>
            <person name="Smith C.H."/>
        </authorList>
    </citation>
    <scope>NUCLEOTIDE SEQUENCE</scope>
    <source>
        <strain evidence="11">CHS0354</strain>
    </source>
</reference>
<keyword evidence="3 9" id="KW-0138">CF(0)</keyword>
<evidence type="ECO:0000256" key="3">
    <source>
        <dbReference type="ARBA" id="ARBA00022547"/>
    </source>
</evidence>
<evidence type="ECO:0000256" key="5">
    <source>
        <dbReference type="ARBA" id="ARBA00022792"/>
    </source>
</evidence>
<keyword evidence="7 9" id="KW-0496">Mitochondrion</keyword>